<dbReference type="Gene3D" id="2.60.120.620">
    <property type="entry name" value="q2cbj1_9rhob like domain"/>
    <property type="match status" value="1"/>
</dbReference>
<dbReference type="AlphaFoldDB" id="A0A2R5G999"/>
<dbReference type="InterPro" id="IPR005123">
    <property type="entry name" value="Oxoglu/Fe-dep_dioxygenase_dom"/>
</dbReference>
<evidence type="ECO:0000256" key="2">
    <source>
        <dbReference type="ARBA" id="ARBA00022723"/>
    </source>
</evidence>
<keyword evidence="3 8" id="KW-0223">Dioxygenase</keyword>
<proteinExistence type="predicted"/>
<protein>
    <submittedName>
        <fullName evidence="8">Procollagen-lysine,2-oxoglutarate 5-dioxygenase</fullName>
    </submittedName>
</protein>
<evidence type="ECO:0000313" key="9">
    <source>
        <dbReference type="Proteomes" id="UP000241890"/>
    </source>
</evidence>
<comment type="caution">
    <text evidence="8">The sequence shown here is derived from an EMBL/GenBank/DDBJ whole genome shotgun (WGS) entry which is preliminary data.</text>
</comment>
<reference evidence="8 9" key="1">
    <citation type="submission" date="2017-12" db="EMBL/GenBank/DDBJ databases">
        <title>Sequencing, de novo assembly and annotation of complete genome of a new Thraustochytrid species, strain FCC1311.</title>
        <authorList>
            <person name="Sedici K."/>
            <person name="Godart F."/>
            <person name="Aiese Cigliano R."/>
            <person name="Sanseverino W."/>
            <person name="Barakat M."/>
            <person name="Ortet P."/>
            <person name="Marechal E."/>
            <person name="Cagnac O."/>
            <person name="Amato A."/>
        </authorList>
    </citation>
    <scope>NUCLEOTIDE SEQUENCE [LARGE SCALE GENOMIC DNA]</scope>
</reference>
<keyword evidence="2" id="KW-0479">Metal-binding</keyword>
<dbReference type="PANTHER" id="PTHR47436">
    <property type="entry name" value="HISTONE-LYSINE N-METHYLTRANSFERASE ATXR2"/>
    <property type="match status" value="1"/>
</dbReference>
<evidence type="ECO:0000256" key="6">
    <source>
        <dbReference type="SAM" id="MobiDB-lite"/>
    </source>
</evidence>
<dbReference type="Gene3D" id="2.170.270.10">
    <property type="entry name" value="SET domain"/>
    <property type="match status" value="1"/>
</dbReference>
<feature type="compositionally biased region" description="Acidic residues" evidence="6">
    <location>
        <begin position="273"/>
        <end position="292"/>
    </location>
</feature>
<dbReference type="OrthoDB" id="69177at2759"/>
<evidence type="ECO:0000256" key="5">
    <source>
        <dbReference type="ARBA" id="ARBA00023004"/>
    </source>
</evidence>
<dbReference type="EMBL" id="BEYU01000033">
    <property type="protein sequence ID" value="GBG27626.1"/>
    <property type="molecule type" value="Genomic_DNA"/>
</dbReference>
<dbReference type="GO" id="GO:0016705">
    <property type="term" value="F:oxidoreductase activity, acting on paired donors, with incorporation or reduction of molecular oxygen"/>
    <property type="evidence" value="ECO:0007669"/>
    <property type="project" value="InterPro"/>
</dbReference>
<dbReference type="GO" id="GO:0005506">
    <property type="term" value="F:iron ion binding"/>
    <property type="evidence" value="ECO:0007669"/>
    <property type="project" value="InterPro"/>
</dbReference>
<dbReference type="InterPro" id="IPR046341">
    <property type="entry name" value="SET_dom_sf"/>
</dbReference>
<dbReference type="SMART" id="SM00702">
    <property type="entry name" value="P4Hc"/>
    <property type="match status" value="1"/>
</dbReference>
<organism evidence="8 9">
    <name type="scientific">Hondaea fermentalgiana</name>
    <dbReference type="NCBI Taxonomy" id="2315210"/>
    <lineage>
        <taxon>Eukaryota</taxon>
        <taxon>Sar</taxon>
        <taxon>Stramenopiles</taxon>
        <taxon>Bigyra</taxon>
        <taxon>Labyrinthulomycetes</taxon>
        <taxon>Thraustochytrida</taxon>
        <taxon>Thraustochytriidae</taxon>
        <taxon>Hondaea</taxon>
    </lineage>
</organism>
<dbReference type="GO" id="GO:0008168">
    <property type="term" value="F:methyltransferase activity"/>
    <property type="evidence" value="ECO:0007669"/>
    <property type="project" value="InterPro"/>
</dbReference>
<dbReference type="InterPro" id="IPR044237">
    <property type="entry name" value="ATXR2-like"/>
</dbReference>
<gene>
    <name evidence="8" type="ORF">FCC1311_038492</name>
</gene>
<evidence type="ECO:0000313" key="8">
    <source>
        <dbReference type="EMBL" id="GBG27626.1"/>
    </source>
</evidence>
<evidence type="ECO:0000256" key="1">
    <source>
        <dbReference type="ARBA" id="ARBA00001961"/>
    </source>
</evidence>
<accession>A0A2R5G999</accession>
<feature type="domain" description="Fe2OG dioxygenase" evidence="7">
    <location>
        <begin position="636"/>
        <end position="724"/>
    </location>
</feature>
<comment type="cofactor">
    <cofactor evidence="1">
        <name>L-ascorbate</name>
        <dbReference type="ChEBI" id="CHEBI:38290"/>
    </cofactor>
</comment>
<feature type="region of interest" description="Disordered" evidence="6">
    <location>
        <begin position="268"/>
        <end position="303"/>
    </location>
</feature>
<keyword evidence="5" id="KW-0408">Iron</keyword>
<evidence type="ECO:0000256" key="3">
    <source>
        <dbReference type="ARBA" id="ARBA00022964"/>
    </source>
</evidence>
<keyword evidence="9" id="KW-1185">Reference proteome</keyword>
<dbReference type="PROSITE" id="PS51471">
    <property type="entry name" value="FE2OG_OXY"/>
    <property type="match status" value="1"/>
</dbReference>
<dbReference type="PANTHER" id="PTHR47436:SF1">
    <property type="entry name" value="SET DOMAIN-CONTAINING PROTEIN"/>
    <property type="match status" value="1"/>
</dbReference>
<evidence type="ECO:0000259" key="7">
    <source>
        <dbReference type="PROSITE" id="PS51471"/>
    </source>
</evidence>
<sequence length="737" mass="81173">MEIHGQDEDGAGVRVANLSAKAGELIWHQSSMSKANGINCANCGSANVRSLAWQISHIAGRPELQEAAEILDTAAKSTFGAFGAESVVCSLGCGEIYCSELCRARHFEDGGHRFFCLGLAESEEHELYQFRLAAYASGYNDELALAQKLLARIIADALQGQDEVLNLVKTHGKCWYKFSSNDTADAREIVQETWSLLQEAVPILEQVPAVDCTMWSKMIGFAVQCSLETDDIKSSLLKFAEDLKMRSPTEQLHLGNFYLDALQARRMQRQESDELDDEEEDEDCGADVESEENSFAGGSDLDEDDAELPLELPRFIAEPELYLPCLHGLTLPVGKKGAATFVRHSCVPSINVKWTCTDEAGLEGDLRKTWLTAEQDTLCYVDRSLPYEERREDLEERDIKCSCARCKIEGAHDFASATASADLDALRVWFKQAQQDSLHKDALRIADAILARDPLDIVALYDKARILSWSDRWTEAHEVRKFAVAALEAAHEGASSASSEGRDKAEEAKAVSLLRRAVRIHELYTCSKAQPMEVSRGDTLFERVALESQERSREVWISQASQPVMPKDKCRHIIEEAEAYAASHGGWTSSRHYAVPTTDLEVCNLEFTSEALIEAFESAIYPALALQFGVDPASIRTIDAFLVKYEAYKQSFLPVHSDESQFSITLALNEPSEYEGGGTWFPGLGRSLNAEAGGMVSFPGNVVHGGKAVSQGTRYIIAVFLFASTLETTPTPAAASS</sequence>
<evidence type="ECO:0000256" key="4">
    <source>
        <dbReference type="ARBA" id="ARBA00023002"/>
    </source>
</evidence>
<name>A0A2R5G999_9STRA</name>
<dbReference type="GO" id="GO:0031418">
    <property type="term" value="F:L-ascorbic acid binding"/>
    <property type="evidence" value="ECO:0007669"/>
    <property type="project" value="InterPro"/>
</dbReference>
<keyword evidence="4" id="KW-0560">Oxidoreductase</keyword>
<dbReference type="InterPro" id="IPR006620">
    <property type="entry name" value="Pro_4_hyd_alph"/>
</dbReference>
<dbReference type="InParanoid" id="A0A2R5G999"/>
<dbReference type="Proteomes" id="UP000241890">
    <property type="component" value="Unassembled WGS sequence"/>
</dbReference>
<dbReference type="GO" id="GO:0051213">
    <property type="term" value="F:dioxygenase activity"/>
    <property type="evidence" value="ECO:0007669"/>
    <property type="project" value="UniProtKB-KW"/>
</dbReference>